<accession>A0A2N0PJD0</accession>
<feature type="region of interest" description="Disordered" evidence="1">
    <location>
        <begin position="116"/>
        <end position="146"/>
    </location>
</feature>
<sequence>MTSPNLRRGRKKKTDNTTSIVDKPTSESPLSLRDMFNKSSTKKSSRLSTTRNSNVITKKQKDGVVSTQTSTSQNTIPQNLPLPYIQLPDVEVNLTNTKKPIQRSNEQLELHNPIEFNTGSTHVSSAKPSARITESRSVSDKSQHQSTRFVLSESVKGVSNSLLPSSTSEAIKSGISSIKRKKPEESGQNNLLTKHFKLNSSIQSTLEKVLEEQLVQRITIDNLQKSNEELKREVLENQKLLQNILTTLTSGPTMTTQQTKQRLKRRDTKHMWWDAPMTTACHKLFQVNKNPSDTEVEQAFKLQVQADFPQKMQELVNSNEWNNLWKAMHSIMLEYFRNHRSFYVRKIKDAIYNIFNLFSYKLDQFASPTEIVQWKKSERITKARHDLWKKMDDSDQKLPCIIEVILQRAFSKEELQNENNVKFGVIVALMFLDPTYDQIEILSSKVQERMNQWDSNPIVQKWLEGKEPSENNTINCADNDERDIEFFNDQEIDLNDVENENYNNEDEMRYYLEENDNIENTDSDKVCIVCKICIVYDQ</sequence>
<protein>
    <submittedName>
        <fullName evidence="2">Uncharacterized protein</fullName>
    </submittedName>
</protein>
<dbReference type="VEuPathDB" id="FungiDB:FUN_013421"/>
<dbReference type="AlphaFoldDB" id="A0A2N0PJD0"/>
<dbReference type="VEuPathDB" id="FungiDB:RhiirFUN_007773"/>
<feature type="region of interest" description="Disordered" evidence="1">
    <location>
        <begin position="1"/>
        <end position="74"/>
    </location>
</feature>
<organism evidence="2 3">
    <name type="scientific">Rhizophagus irregularis</name>
    <dbReference type="NCBI Taxonomy" id="588596"/>
    <lineage>
        <taxon>Eukaryota</taxon>
        <taxon>Fungi</taxon>
        <taxon>Fungi incertae sedis</taxon>
        <taxon>Mucoromycota</taxon>
        <taxon>Glomeromycotina</taxon>
        <taxon>Glomeromycetes</taxon>
        <taxon>Glomerales</taxon>
        <taxon>Glomeraceae</taxon>
        <taxon>Rhizophagus</taxon>
    </lineage>
</organism>
<feature type="compositionally biased region" description="Polar residues" evidence="1">
    <location>
        <begin position="159"/>
        <end position="170"/>
    </location>
</feature>
<dbReference type="Proteomes" id="UP000232722">
    <property type="component" value="Unassembled WGS sequence"/>
</dbReference>
<dbReference type="EMBL" id="LLXJ01000696">
    <property type="protein sequence ID" value="PKC06938.1"/>
    <property type="molecule type" value="Genomic_DNA"/>
</dbReference>
<proteinExistence type="predicted"/>
<reference evidence="2 3" key="1">
    <citation type="submission" date="2016-04" db="EMBL/GenBank/DDBJ databases">
        <title>Genome analyses suggest a sexual origin of heterokaryosis in a supposedly ancient asexual fungus.</title>
        <authorList>
            <person name="Ropars J."/>
            <person name="Sedzielewska K."/>
            <person name="Noel J."/>
            <person name="Charron P."/>
            <person name="Farinelli L."/>
            <person name="Marton T."/>
            <person name="Kruger M."/>
            <person name="Pelin A."/>
            <person name="Brachmann A."/>
            <person name="Corradi N."/>
        </authorList>
    </citation>
    <scope>NUCLEOTIDE SEQUENCE [LARGE SCALE GENOMIC DNA]</scope>
    <source>
        <strain evidence="2 3">A5</strain>
    </source>
</reference>
<reference evidence="2 3" key="2">
    <citation type="submission" date="2017-09" db="EMBL/GenBank/DDBJ databases">
        <title>Extensive intraspecific genome diversity in a model arbuscular mycorrhizal fungus.</title>
        <authorList>
            <person name="Chen E.C."/>
            <person name="Morin E."/>
            <person name="Beaudet D."/>
            <person name="Noel J."/>
            <person name="Ndikumana S."/>
            <person name="Charron P."/>
            <person name="St-Onge C."/>
            <person name="Giorgi J."/>
            <person name="Grigoriev I.V."/>
            <person name="Roux C."/>
            <person name="Martin F.M."/>
            <person name="Corradi N."/>
        </authorList>
    </citation>
    <scope>NUCLEOTIDE SEQUENCE [LARGE SCALE GENOMIC DNA]</scope>
    <source>
        <strain evidence="2 3">A5</strain>
    </source>
</reference>
<evidence type="ECO:0000313" key="3">
    <source>
        <dbReference type="Proteomes" id="UP000232722"/>
    </source>
</evidence>
<gene>
    <name evidence="2" type="ORF">RhiirA5_418867</name>
</gene>
<feature type="compositionally biased region" description="Polar residues" evidence="1">
    <location>
        <begin position="116"/>
        <end position="127"/>
    </location>
</feature>
<feature type="compositionally biased region" description="Basic and acidic residues" evidence="1">
    <location>
        <begin position="133"/>
        <end position="143"/>
    </location>
</feature>
<feature type="region of interest" description="Disordered" evidence="1">
    <location>
        <begin position="159"/>
        <end position="190"/>
    </location>
</feature>
<feature type="compositionally biased region" description="Low complexity" evidence="1">
    <location>
        <begin position="64"/>
        <end position="73"/>
    </location>
</feature>
<dbReference type="VEuPathDB" id="FungiDB:RhiirA1_387896"/>
<evidence type="ECO:0000313" key="2">
    <source>
        <dbReference type="EMBL" id="PKC06938.1"/>
    </source>
</evidence>
<name>A0A2N0PJD0_9GLOM</name>
<comment type="caution">
    <text evidence="2">The sequence shown here is derived from an EMBL/GenBank/DDBJ whole genome shotgun (WGS) entry which is preliminary data.</text>
</comment>
<evidence type="ECO:0000256" key="1">
    <source>
        <dbReference type="SAM" id="MobiDB-lite"/>
    </source>
</evidence>